<name>A0A0D3IRT8_EMIH1</name>
<evidence type="ECO:0000313" key="3">
    <source>
        <dbReference type="EnsemblProtists" id="EOD13973"/>
    </source>
</evidence>
<dbReference type="RefSeq" id="XP_005766402.1">
    <property type="nucleotide sequence ID" value="XM_005766345.1"/>
</dbReference>
<reference evidence="4" key="1">
    <citation type="journal article" date="2013" name="Nature">
        <title>Pan genome of the phytoplankton Emiliania underpins its global distribution.</title>
        <authorList>
            <person name="Read B.A."/>
            <person name="Kegel J."/>
            <person name="Klute M.J."/>
            <person name="Kuo A."/>
            <person name="Lefebvre S.C."/>
            <person name="Maumus F."/>
            <person name="Mayer C."/>
            <person name="Miller J."/>
            <person name="Monier A."/>
            <person name="Salamov A."/>
            <person name="Young J."/>
            <person name="Aguilar M."/>
            <person name="Claverie J.M."/>
            <person name="Frickenhaus S."/>
            <person name="Gonzalez K."/>
            <person name="Herman E.K."/>
            <person name="Lin Y.C."/>
            <person name="Napier J."/>
            <person name="Ogata H."/>
            <person name="Sarno A.F."/>
            <person name="Shmutz J."/>
            <person name="Schroeder D."/>
            <person name="de Vargas C."/>
            <person name="Verret F."/>
            <person name="von Dassow P."/>
            <person name="Valentin K."/>
            <person name="Van de Peer Y."/>
            <person name="Wheeler G."/>
            <person name="Dacks J.B."/>
            <person name="Delwiche C.F."/>
            <person name="Dyhrman S.T."/>
            <person name="Glockner G."/>
            <person name="John U."/>
            <person name="Richards T."/>
            <person name="Worden A.Z."/>
            <person name="Zhang X."/>
            <person name="Grigoriev I.V."/>
            <person name="Allen A.E."/>
            <person name="Bidle K."/>
            <person name="Borodovsky M."/>
            <person name="Bowler C."/>
            <person name="Brownlee C."/>
            <person name="Cock J.M."/>
            <person name="Elias M."/>
            <person name="Gladyshev V.N."/>
            <person name="Groth M."/>
            <person name="Guda C."/>
            <person name="Hadaegh A."/>
            <person name="Iglesias-Rodriguez M.D."/>
            <person name="Jenkins J."/>
            <person name="Jones B.M."/>
            <person name="Lawson T."/>
            <person name="Leese F."/>
            <person name="Lindquist E."/>
            <person name="Lobanov A."/>
            <person name="Lomsadze A."/>
            <person name="Malik S.B."/>
            <person name="Marsh M.E."/>
            <person name="Mackinder L."/>
            <person name="Mock T."/>
            <person name="Mueller-Roeber B."/>
            <person name="Pagarete A."/>
            <person name="Parker M."/>
            <person name="Probert I."/>
            <person name="Quesneville H."/>
            <person name="Raines C."/>
            <person name="Rensing S.A."/>
            <person name="Riano-Pachon D.M."/>
            <person name="Richier S."/>
            <person name="Rokitta S."/>
            <person name="Shiraiwa Y."/>
            <person name="Soanes D.M."/>
            <person name="van der Giezen M."/>
            <person name="Wahlund T.M."/>
            <person name="Williams B."/>
            <person name="Wilson W."/>
            <person name="Wolfe G."/>
            <person name="Wurch L.L."/>
        </authorList>
    </citation>
    <scope>NUCLEOTIDE SEQUENCE</scope>
</reference>
<keyword evidence="1" id="KW-0175">Coiled coil</keyword>
<feature type="coiled-coil region" evidence="1">
    <location>
        <begin position="178"/>
        <end position="240"/>
    </location>
</feature>
<feature type="region of interest" description="Disordered" evidence="2">
    <location>
        <begin position="411"/>
        <end position="440"/>
    </location>
</feature>
<dbReference type="PANTHER" id="PTHR40515">
    <property type="entry name" value="CILIA- AND FLAGELLA-ASSOCIATED PROTEIN 157"/>
    <property type="match status" value="1"/>
</dbReference>
<sequence>MPPASLPSPLDSEDGRSPQRRGGSSAGARRGSAAATPPLAPPSPAAAAVDGAAVAAELHAERVENERLRAESRRQGEWARRREERYERELERLRAELDQQQADRQGAGAGIETLRSTHRRVLDGVASLKQRTASVLAEQERDLLRAFRARLYDVQLELERERSKKDDGAELDWSREEALRLDRVNQQLQSEASRLKAQLRSQEKDHELLVRQSLAVKKENARLRQELEELSGAAGEAAAAAAVAAEAAEAEAAGSSLVHAEAASPSRPSSSWGGGVAPAATEGETDAASSRRLKELVQRQAEAEARYREMTAKLKRLLEVERRNLRAVRTAHARDLQARTELEGLLRACAEDVRREISAHRSGERAGGAGRPGSGREVAVASFSPGDRERVLELLLSQERVVALLYDKAFPPRHPQGALEAVTATSAGGERSPPCSPVRG</sequence>
<dbReference type="GeneID" id="17260120"/>
<dbReference type="KEGG" id="ehx:EMIHUDRAFT_459471"/>
<dbReference type="PaxDb" id="2903-EOD13973"/>
<evidence type="ECO:0008006" key="5">
    <source>
        <dbReference type="Google" id="ProtNLM"/>
    </source>
</evidence>
<feature type="compositionally biased region" description="Low complexity" evidence="2">
    <location>
        <begin position="256"/>
        <end position="271"/>
    </location>
</feature>
<accession>A0A0D3IRT8</accession>
<evidence type="ECO:0000313" key="4">
    <source>
        <dbReference type="Proteomes" id="UP000013827"/>
    </source>
</evidence>
<dbReference type="PANTHER" id="PTHR40515:SF1">
    <property type="entry name" value="CILIA- AND FLAGELLA-ASSOCIATED PROTEIN 157"/>
    <property type="match status" value="1"/>
</dbReference>
<organism evidence="3 4">
    <name type="scientific">Emiliania huxleyi (strain CCMP1516)</name>
    <dbReference type="NCBI Taxonomy" id="280463"/>
    <lineage>
        <taxon>Eukaryota</taxon>
        <taxon>Haptista</taxon>
        <taxon>Haptophyta</taxon>
        <taxon>Prymnesiophyceae</taxon>
        <taxon>Isochrysidales</taxon>
        <taxon>Noelaerhabdaceae</taxon>
        <taxon>Emiliania</taxon>
    </lineage>
</organism>
<dbReference type="AlphaFoldDB" id="A0A0D3IRT8"/>
<feature type="compositionally biased region" description="Low complexity" evidence="2">
    <location>
        <begin position="20"/>
        <end position="37"/>
    </location>
</feature>
<dbReference type="STRING" id="2903.R1BUY1"/>
<dbReference type="eggNOG" id="ENOG502QTD7">
    <property type="taxonomic scope" value="Eukaryota"/>
</dbReference>
<evidence type="ECO:0000256" key="2">
    <source>
        <dbReference type="SAM" id="MobiDB-lite"/>
    </source>
</evidence>
<feature type="coiled-coil region" evidence="1">
    <location>
        <begin position="293"/>
        <end position="320"/>
    </location>
</feature>
<feature type="region of interest" description="Disordered" evidence="2">
    <location>
        <begin position="256"/>
        <end position="292"/>
    </location>
</feature>
<keyword evidence="4" id="KW-1185">Reference proteome</keyword>
<reference evidence="3" key="2">
    <citation type="submission" date="2024-10" db="UniProtKB">
        <authorList>
            <consortium name="EnsemblProtists"/>
        </authorList>
    </citation>
    <scope>IDENTIFICATION</scope>
</reference>
<evidence type="ECO:0000256" key="1">
    <source>
        <dbReference type="SAM" id="Coils"/>
    </source>
</evidence>
<feature type="region of interest" description="Disordered" evidence="2">
    <location>
        <begin position="1"/>
        <end position="48"/>
    </location>
</feature>
<proteinExistence type="predicted"/>
<dbReference type="HOGENOM" id="CLU_599189_0_0_1"/>
<dbReference type="Proteomes" id="UP000013827">
    <property type="component" value="Unassembled WGS sequence"/>
</dbReference>
<dbReference type="EnsemblProtists" id="EOD13973">
    <property type="protein sequence ID" value="EOD13973"/>
    <property type="gene ID" value="EMIHUDRAFT_459471"/>
</dbReference>
<protein>
    <recommendedName>
        <fullName evidence="5">Cilia- and flagella-associated protein 157</fullName>
    </recommendedName>
</protein>
<feature type="region of interest" description="Disordered" evidence="2">
    <location>
        <begin position="62"/>
        <end position="85"/>
    </location>
</feature>
<feature type="region of interest" description="Disordered" evidence="2">
    <location>
        <begin position="360"/>
        <end position="382"/>
    </location>
</feature>